<dbReference type="RefSeq" id="WP_267956058.1">
    <property type="nucleotide sequence ID" value="NZ_JAQOSK010000014.1"/>
</dbReference>
<keyword evidence="1" id="KW-0812">Transmembrane</keyword>
<evidence type="ECO:0000313" key="3">
    <source>
        <dbReference type="Proteomes" id="UP001221328"/>
    </source>
</evidence>
<proteinExistence type="predicted"/>
<sequence>MTAPKALPKAVRLLLWTLWLGCLVFSVWFFVTVYLAMTEV</sequence>
<keyword evidence="1" id="KW-1133">Transmembrane helix</keyword>
<keyword evidence="3" id="KW-1185">Reference proteome</keyword>
<comment type="caution">
    <text evidence="2">The sequence shown here is derived from an EMBL/GenBank/DDBJ whole genome shotgun (WGS) entry which is preliminary data.</text>
</comment>
<evidence type="ECO:0000313" key="2">
    <source>
        <dbReference type="EMBL" id="MDC2959012.1"/>
    </source>
</evidence>
<organism evidence="2 3">
    <name type="scientific">Streptomyces gilvifuscus</name>
    <dbReference type="NCBI Taxonomy" id="1550617"/>
    <lineage>
        <taxon>Bacteria</taxon>
        <taxon>Bacillati</taxon>
        <taxon>Actinomycetota</taxon>
        <taxon>Actinomycetes</taxon>
        <taxon>Kitasatosporales</taxon>
        <taxon>Streptomycetaceae</taxon>
        <taxon>Streptomyces</taxon>
    </lineage>
</organism>
<evidence type="ECO:0000256" key="1">
    <source>
        <dbReference type="SAM" id="Phobius"/>
    </source>
</evidence>
<reference evidence="2 3" key="1">
    <citation type="journal article" date="2015" name="Int. J. Syst. Evol. Microbiol.">
        <title>Streptomyces gilvifuscus sp. nov., an actinomycete that produces antibacterial compounds isolated from soil.</title>
        <authorList>
            <person name="Nguyen T.M."/>
            <person name="Kim J."/>
        </authorList>
    </citation>
    <scope>NUCLEOTIDE SEQUENCE [LARGE SCALE GENOMIC DNA]</scope>
    <source>
        <strain evidence="2 3">T113</strain>
    </source>
</reference>
<evidence type="ECO:0008006" key="4">
    <source>
        <dbReference type="Google" id="ProtNLM"/>
    </source>
</evidence>
<gene>
    <name evidence="2" type="ORF">PO587_31710</name>
</gene>
<feature type="transmembrane region" description="Helical" evidence="1">
    <location>
        <begin position="12"/>
        <end position="37"/>
    </location>
</feature>
<name>A0ABT5G327_9ACTN</name>
<accession>A0ABT5G327</accession>
<protein>
    <recommendedName>
        <fullName evidence="4">DUF2474 domain-containing protein</fullName>
    </recommendedName>
</protein>
<dbReference type="Proteomes" id="UP001221328">
    <property type="component" value="Unassembled WGS sequence"/>
</dbReference>
<keyword evidence="1" id="KW-0472">Membrane</keyword>
<dbReference type="EMBL" id="JAQOSK010000014">
    <property type="protein sequence ID" value="MDC2959012.1"/>
    <property type="molecule type" value="Genomic_DNA"/>
</dbReference>